<organism evidence="2 3">
    <name type="scientific">Actinobaculum suis</name>
    <dbReference type="NCBI Taxonomy" id="1657"/>
    <lineage>
        <taxon>Bacteria</taxon>
        <taxon>Bacillati</taxon>
        <taxon>Actinomycetota</taxon>
        <taxon>Actinomycetes</taxon>
        <taxon>Actinomycetales</taxon>
        <taxon>Actinomycetaceae</taxon>
        <taxon>Actinobaculum</taxon>
    </lineage>
</organism>
<reference evidence="2" key="1">
    <citation type="submission" date="2016-10" db="EMBL/GenBank/DDBJ databases">
        <authorList>
            <person name="de Groot N.N."/>
        </authorList>
    </citation>
    <scope>NUCLEOTIDE SEQUENCE [LARGE SCALE GENOMIC DNA]</scope>
    <source>
        <strain evidence="2">DSM 20639</strain>
    </source>
</reference>
<proteinExistence type="predicted"/>
<dbReference type="Gene3D" id="3.30.1240.10">
    <property type="match status" value="1"/>
</dbReference>
<dbReference type="Pfam" id="PF08282">
    <property type="entry name" value="Hydrolase_3"/>
    <property type="match status" value="2"/>
</dbReference>
<dbReference type="InterPro" id="IPR023214">
    <property type="entry name" value="HAD_sf"/>
</dbReference>
<dbReference type="Proteomes" id="UP001273799">
    <property type="component" value="Unassembled WGS sequence"/>
</dbReference>
<dbReference type="PANTHER" id="PTHR10000">
    <property type="entry name" value="PHOSPHOSERINE PHOSPHATASE"/>
    <property type="match status" value="1"/>
</dbReference>
<dbReference type="GO" id="GO:0016791">
    <property type="term" value="F:phosphatase activity"/>
    <property type="evidence" value="ECO:0007669"/>
    <property type="project" value="TreeGrafter"/>
</dbReference>
<dbReference type="EMBL" id="JAWNFU010000001">
    <property type="protein sequence ID" value="MDY5152760.1"/>
    <property type="molecule type" value="Genomic_DNA"/>
</dbReference>
<evidence type="ECO:0000313" key="2">
    <source>
        <dbReference type="EMBL" id="SDE43723.1"/>
    </source>
</evidence>
<protein>
    <submittedName>
        <fullName evidence="1">HAD family hydrolase</fullName>
        <ecNumber evidence="1">3.1.3.-</ecNumber>
    </submittedName>
    <submittedName>
        <fullName evidence="2">Hydroxymethylpyrimidine pyrophosphatase</fullName>
    </submittedName>
</protein>
<dbReference type="EC" id="3.1.3.-" evidence="1"/>
<gene>
    <name evidence="1" type="ORF">R6G71_01655</name>
    <name evidence="2" type="ORF">SAMN05421878_1096</name>
</gene>
<reference evidence="1" key="3">
    <citation type="submission" date="2023-10" db="EMBL/GenBank/DDBJ databases">
        <title>Whole Genome based description of the genera Actinobaculum and Actinotignum reveals a complex phylogenetic relationship within the species included in the genus Actinotignum.</title>
        <authorList>
            <person name="Jensen C.S."/>
            <person name="Dargis R."/>
            <person name="Kemp M."/>
            <person name="Christensen J.J."/>
        </authorList>
    </citation>
    <scope>NUCLEOTIDE SEQUENCE</scope>
    <source>
        <strain evidence="1">Actinobaculum_suis_CCUG19206T</strain>
    </source>
</reference>
<keyword evidence="1" id="KW-0378">Hydrolase</keyword>
<dbReference type="PANTHER" id="PTHR10000:SF8">
    <property type="entry name" value="HAD SUPERFAMILY HYDROLASE-LIKE, TYPE 3"/>
    <property type="match status" value="1"/>
</dbReference>
<dbReference type="GO" id="GO:0000287">
    <property type="term" value="F:magnesium ion binding"/>
    <property type="evidence" value="ECO:0007669"/>
    <property type="project" value="TreeGrafter"/>
</dbReference>
<dbReference type="AlphaFoldDB" id="A0A1G7CWV5"/>
<name>A0A1G7CWV5_9ACTO</name>
<dbReference type="Proteomes" id="UP000182744">
    <property type="component" value="Unassembled WGS sequence"/>
</dbReference>
<reference evidence="3" key="2">
    <citation type="submission" date="2016-10" db="EMBL/GenBank/DDBJ databases">
        <authorList>
            <person name="Varghese N."/>
        </authorList>
    </citation>
    <scope>NUCLEOTIDE SEQUENCE [LARGE SCALE GENOMIC DNA]</scope>
    <source>
        <strain evidence="3">DSM 20639</strain>
    </source>
</reference>
<accession>A0A1G7CWV5</accession>
<dbReference type="EMBL" id="FNAU01000009">
    <property type="protein sequence ID" value="SDE43723.1"/>
    <property type="molecule type" value="Genomic_DNA"/>
</dbReference>
<keyword evidence="3" id="KW-1185">Reference proteome</keyword>
<sequence>MLMTEISNNIRAAAQQAGIPAAGPGLMLLLDLDGTVLPDDGVIRQRVREAVHAHVDAGTHVVIATGRGRMSAHPVAEMLGLDSAVMICSNGNETVLTGDATINGVEGKAYEAITDGGQKVSMRLANITTIEPAALENALHQMHKAFPDAYFAVEPAFGERMLADGFPFTLLHPQRGVHVPYEELFIDDCIRMFMVAPGLRPQELQDRVDRLNLYGLEVIASSSWDSGWVDAGRAGVTKATAGEVVREEYGLPPHATVAVGDGGNDVDMLRWAGLGVAMGQAADFVQEAADVSTGTIWEDGLAIALETLLEN</sequence>
<dbReference type="Gene3D" id="3.40.50.1000">
    <property type="entry name" value="HAD superfamily/HAD-like"/>
    <property type="match status" value="1"/>
</dbReference>
<dbReference type="SUPFAM" id="SSF56784">
    <property type="entry name" value="HAD-like"/>
    <property type="match status" value="1"/>
</dbReference>
<evidence type="ECO:0000313" key="3">
    <source>
        <dbReference type="Proteomes" id="UP000182744"/>
    </source>
</evidence>
<evidence type="ECO:0000313" key="1">
    <source>
        <dbReference type="EMBL" id="MDY5152760.1"/>
    </source>
</evidence>
<dbReference type="GO" id="GO:0005829">
    <property type="term" value="C:cytosol"/>
    <property type="evidence" value="ECO:0007669"/>
    <property type="project" value="TreeGrafter"/>
</dbReference>
<dbReference type="InterPro" id="IPR036412">
    <property type="entry name" value="HAD-like_sf"/>
</dbReference>
<dbReference type="PROSITE" id="PS01229">
    <property type="entry name" value="COF_2"/>
    <property type="match status" value="1"/>
</dbReference>